<keyword evidence="2" id="KW-0812">Transmembrane</keyword>
<feature type="compositionally biased region" description="Polar residues" evidence="1">
    <location>
        <begin position="317"/>
        <end position="331"/>
    </location>
</feature>
<dbReference type="EMBL" id="JAODUP010000565">
    <property type="protein sequence ID" value="KAK2147187.1"/>
    <property type="molecule type" value="Genomic_DNA"/>
</dbReference>
<gene>
    <name evidence="3" type="ORF">LSH36_565g02043</name>
</gene>
<accession>A0AAD9MVC9</accession>
<evidence type="ECO:0000256" key="1">
    <source>
        <dbReference type="SAM" id="MobiDB-lite"/>
    </source>
</evidence>
<feature type="region of interest" description="Disordered" evidence="1">
    <location>
        <begin position="131"/>
        <end position="381"/>
    </location>
</feature>
<feature type="compositionally biased region" description="Acidic residues" evidence="1">
    <location>
        <begin position="264"/>
        <end position="275"/>
    </location>
</feature>
<dbReference type="AlphaFoldDB" id="A0AAD9MVC9"/>
<evidence type="ECO:0000256" key="2">
    <source>
        <dbReference type="SAM" id="Phobius"/>
    </source>
</evidence>
<name>A0AAD9MVC9_9ANNE</name>
<feature type="transmembrane region" description="Helical" evidence="2">
    <location>
        <begin position="25"/>
        <end position="44"/>
    </location>
</feature>
<evidence type="ECO:0000313" key="4">
    <source>
        <dbReference type="Proteomes" id="UP001208570"/>
    </source>
</evidence>
<organism evidence="3 4">
    <name type="scientific">Paralvinella palmiformis</name>
    <dbReference type="NCBI Taxonomy" id="53620"/>
    <lineage>
        <taxon>Eukaryota</taxon>
        <taxon>Metazoa</taxon>
        <taxon>Spiralia</taxon>
        <taxon>Lophotrochozoa</taxon>
        <taxon>Annelida</taxon>
        <taxon>Polychaeta</taxon>
        <taxon>Sedentaria</taxon>
        <taxon>Canalipalpata</taxon>
        <taxon>Terebellida</taxon>
        <taxon>Terebelliformia</taxon>
        <taxon>Alvinellidae</taxon>
        <taxon>Paralvinella</taxon>
    </lineage>
</organism>
<protein>
    <submittedName>
        <fullName evidence="3">Uncharacterized protein</fullName>
    </submittedName>
</protein>
<sequence>MDQSNMTTGPEVLRESVADIALKSYTLYFLVTATILGLLLLAALRKATKICCWQCMYGSKYIRSEKEDPRVPATLFRMPSVLTTLQDHYDKGRSLRSTTKSEATSRSYVSAQDIEYAVGDDNTRVHHYLDAESEREGDSLDRADVTNEVNGVTSAILDEDSADGGNAEGEEPGTSVGDPDTEVVGVGNQRDQREERQNESDDDGSDPETTERQIENSEREYVNKSPTNEDDGEITTEHEERDKHNVRTSTDVLRDTDQSKQTDQDDEYNDADDTPTENNPSSYVSEIVIEEETIPREDPDIELQDMGEPVDSFTVGRHSSVSEESLASTINDDVPLVSPTPPAGESVRRGRYKKNSGQKFTSGYSARSTSAKLSKRIGKQT</sequence>
<keyword evidence="2" id="KW-1133">Transmembrane helix</keyword>
<feature type="compositionally biased region" description="Basic and acidic residues" evidence="1">
    <location>
        <begin position="190"/>
        <end position="199"/>
    </location>
</feature>
<keyword evidence="4" id="KW-1185">Reference proteome</keyword>
<feature type="compositionally biased region" description="Polar residues" evidence="1">
    <location>
        <begin position="357"/>
        <end position="372"/>
    </location>
</feature>
<feature type="compositionally biased region" description="Basic and acidic residues" evidence="1">
    <location>
        <begin position="131"/>
        <end position="145"/>
    </location>
</feature>
<feature type="compositionally biased region" description="Basic and acidic residues" evidence="1">
    <location>
        <begin position="209"/>
        <end position="222"/>
    </location>
</feature>
<feature type="compositionally biased region" description="Basic and acidic residues" evidence="1">
    <location>
        <begin position="235"/>
        <end position="245"/>
    </location>
</feature>
<dbReference type="Proteomes" id="UP001208570">
    <property type="component" value="Unassembled WGS sequence"/>
</dbReference>
<comment type="caution">
    <text evidence="3">The sequence shown here is derived from an EMBL/GenBank/DDBJ whole genome shotgun (WGS) entry which is preliminary data.</text>
</comment>
<reference evidence="3" key="1">
    <citation type="journal article" date="2023" name="Mol. Biol. Evol.">
        <title>Third-Generation Sequencing Reveals the Adaptive Role of the Epigenome in Three Deep-Sea Polychaetes.</title>
        <authorList>
            <person name="Perez M."/>
            <person name="Aroh O."/>
            <person name="Sun Y."/>
            <person name="Lan Y."/>
            <person name="Juniper S.K."/>
            <person name="Young C.R."/>
            <person name="Angers B."/>
            <person name="Qian P.Y."/>
        </authorList>
    </citation>
    <scope>NUCLEOTIDE SEQUENCE</scope>
    <source>
        <strain evidence="3">P08H-3</strain>
    </source>
</reference>
<evidence type="ECO:0000313" key="3">
    <source>
        <dbReference type="EMBL" id="KAK2147187.1"/>
    </source>
</evidence>
<proteinExistence type="predicted"/>
<feature type="compositionally biased region" description="Basic and acidic residues" evidence="1">
    <location>
        <begin position="252"/>
        <end position="263"/>
    </location>
</feature>
<keyword evidence="2" id="KW-0472">Membrane</keyword>